<accession>A0AAV1KNL2</accession>
<dbReference type="Proteomes" id="UP001314205">
    <property type="component" value="Unassembled WGS sequence"/>
</dbReference>
<dbReference type="AlphaFoldDB" id="A0AAV1KNL2"/>
<evidence type="ECO:0000313" key="2">
    <source>
        <dbReference type="EMBL" id="CAK1584313.1"/>
    </source>
</evidence>
<evidence type="ECO:0000259" key="1">
    <source>
        <dbReference type="Pfam" id="PF13843"/>
    </source>
</evidence>
<name>A0AAV1KNL2_9NEOP</name>
<evidence type="ECO:0000313" key="3">
    <source>
        <dbReference type="Proteomes" id="UP001314205"/>
    </source>
</evidence>
<protein>
    <recommendedName>
        <fullName evidence="1">PiggyBac transposable element-derived protein domain-containing protein</fullName>
    </recommendedName>
</protein>
<dbReference type="InterPro" id="IPR029526">
    <property type="entry name" value="PGBD"/>
</dbReference>
<gene>
    <name evidence="2" type="ORF">PARMNEM_LOCUS5590</name>
</gene>
<organism evidence="2 3">
    <name type="scientific">Parnassius mnemosyne</name>
    <name type="common">clouded apollo</name>
    <dbReference type="NCBI Taxonomy" id="213953"/>
    <lineage>
        <taxon>Eukaryota</taxon>
        <taxon>Metazoa</taxon>
        <taxon>Ecdysozoa</taxon>
        <taxon>Arthropoda</taxon>
        <taxon>Hexapoda</taxon>
        <taxon>Insecta</taxon>
        <taxon>Pterygota</taxon>
        <taxon>Neoptera</taxon>
        <taxon>Endopterygota</taxon>
        <taxon>Lepidoptera</taxon>
        <taxon>Glossata</taxon>
        <taxon>Ditrysia</taxon>
        <taxon>Papilionoidea</taxon>
        <taxon>Papilionidae</taxon>
        <taxon>Parnassiinae</taxon>
        <taxon>Parnassini</taxon>
        <taxon>Parnassius</taxon>
        <taxon>Driopa</taxon>
    </lineage>
</organism>
<proteinExistence type="predicted"/>
<feature type="domain" description="PiggyBac transposable element-derived protein" evidence="1">
    <location>
        <begin position="21"/>
        <end position="118"/>
    </location>
</feature>
<keyword evidence="3" id="KW-1185">Reference proteome</keyword>
<comment type="caution">
    <text evidence="2">The sequence shown here is derived from an EMBL/GenBank/DDBJ whole genome shotgun (WGS) entry which is preliminary data.</text>
</comment>
<dbReference type="PANTHER" id="PTHR46599">
    <property type="entry name" value="PIGGYBAC TRANSPOSABLE ELEMENT-DERIVED PROTEIN 4"/>
    <property type="match status" value="1"/>
</dbReference>
<dbReference type="PANTHER" id="PTHR46599:SF3">
    <property type="entry name" value="PIGGYBAC TRANSPOSABLE ELEMENT-DERIVED PROTEIN 4"/>
    <property type="match status" value="1"/>
</dbReference>
<sequence>MPYGGDLKETFTHFISYTLIPGESIARQNERVICVLKWKSKRDVLMLSTKHSKGFTTVVKKGRVIRKPKVIVAYNKAKGSVDISDQMTSYSSPLRKTVKWYKKLAIELVLNTALVNSWVMYCENKKTDIELVQFRRQLVDYLTQTESGPEASNERPRRVKHKLQTKEATVRSTRRFCAQCYKTNVDTYGSKAAKNKTKKVSTFCSECDNEPHLCLPCFNRIHKI</sequence>
<dbReference type="Pfam" id="PF13843">
    <property type="entry name" value="DDE_Tnp_1_7"/>
    <property type="match status" value="1"/>
</dbReference>
<reference evidence="2 3" key="1">
    <citation type="submission" date="2023-11" db="EMBL/GenBank/DDBJ databases">
        <authorList>
            <person name="Hedman E."/>
            <person name="Englund M."/>
            <person name="Stromberg M."/>
            <person name="Nyberg Akerstrom W."/>
            <person name="Nylinder S."/>
            <person name="Jareborg N."/>
            <person name="Kallberg Y."/>
            <person name="Kronander E."/>
        </authorList>
    </citation>
    <scope>NUCLEOTIDE SEQUENCE [LARGE SCALE GENOMIC DNA]</scope>
</reference>
<dbReference type="EMBL" id="CAVLGL010000068">
    <property type="protein sequence ID" value="CAK1584313.1"/>
    <property type="molecule type" value="Genomic_DNA"/>
</dbReference>